<dbReference type="RefSeq" id="WP_013537280.1">
    <property type="nucleotide sequence ID" value="NC_014926.1"/>
</dbReference>
<dbReference type="InterPro" id="IPR036866">
    <property type="entry name" value="RibonucZ/Hydroxyglut_hydro"/>
</dbReference>
<dbReference type="PANTHER" id="PTHR43041">
    <property type="entry name" value="HYDROLASE, METALLO-BETA-LACTAMASE SUPERFAMILY"/>
    <property type="match status" value="1"/>
</dbReference>
<dbReference type="STRING" id="648996.Theam_0522"/>
<dbReference type="CDD" id="cd07709">
    <property type="entry name" value="flavodiiron_proteins_MBL-fold"/>
    <property type="match status" value="1"/>
</dbReference>
<dbReference type="HOGENOM" id="CLU_066633_0_0_0"/>
<dbReference type="InterPro" id="IPR045761">
    <property type="entry name" value="ODP_dom"/>
</dbReference>
<dbReference type="eggNOG" id="COG0426">
    <property type="taxonomic scope" value="Bacteria"/>
</dbReference>
<dbReference type="Pfam" id="PF19583">
    <property type="entry name" value="ODP"/>
    <property type="match status" value="1"/>
</dbReference>
<dbReference type="EMBL" id="CP002444">
    <property type="protein sequence ID" value="ADU96494.1"/>
    <property type="molecule type" value="Genomic_DNA"/>
</dbReference>
<keyword evidence="3" id="KW-1185">Reference proteome</keyword>
<protein>
    <submittedName>
        <fullName evidence="2">Beta-lactamase domain-containing protein</fullName>
    </submittedName>
</protein>
<organism evidence="2 3">
    <name type="scientific">Thermovibrio ammonificans (strain DSM 15698 / JCM 12110 / HB-1)</name>
    <dbReference type="NCBI Taxonomy" id="648996"/>
    <lineage>
        <taxon>Bacteria</taxon>
        <taxon>Pseudomonadati</taxon>
        <taxon>Aquificota</taxon>
        <taxon>Aquificia</taxon>
        <taxon>Desulfurobacteriales</taxon>
        <taxon>Desulfurobacteriaceae</taxon>
        <taxon>Thermovibrio</taxon>
    </lineage>
</organism>
<dbReference type="InterPro" id="IPR001279">
    <property type="entry name" value="Metallo-B-lactamas"/>
</dbReference>
<accession>E8T5L9</accession>
<feature type="domain" description="Metallo-beta-lactamase" evidence="1">
    <location>
        <begin position="41"/>
        <end position="232"/>
    </location>
</feature>
<gene>
    <name evidence="2" type="ordered locus">Theam_0522</name>
</gene>
<sequence length="275" mass="31330">MGLLVSELKGAAVDYSKPVPLFKEEGHEVYWVGSYEEYIFRCNAYLIVSGDKRVLLDPGGIQHFEQVKARVSQLIEPSEVTHIVAHHQDPDVIGSLPLWLKLNPNVTVVTTPRTQVLIPYYGFDRSKVNWLDVSPLDDTMLELEEGALVFLSAPFLHFPDAFVTYDSRSKILFTGDIFAAIQQRWELVVSDFEEHKNELTYFHVYYMASNKALRHFVEKVRPFPVDAIAPQHGSIIPKEFVGEALDFLEELKCGIDLLEEESPARALIGRILKNR</sequence>
<evidence type="ECO:0000313" key="3">
    <source>
        <dbReference type="Proteomes" id="UP000006362"/>
    </source>
</evidence>
<dbReference type="AlphaFoldDB" id="E8T5L9"/>
<evidence type="ECO:0000259" key="1">
    <source>
        <dbReference type="SMART" id="SM00849"/>
    </source>
</evidence>
<proteinExistence type="predicted"/>
<dbReference type="KEGG" id="tam:Theam_0522"/>
<reference evidence="2" key="1">
    <citation type="submission" date="2011-01" db="EMBL/GenBank/DDBJ databases">
        <title>Complete sequence of chromosome of Thermovibrio ammonificans HB-1.</title>
        <authorList>
            <consortium name="US DOE Joint Genome Institute"/>
            <person name="Lucas S."/>
            <person name="Copeland A."/>
            <person name="Lapidus A."/>
            <person name="Cheng J.-F."/>
            <person name="Goodwin L."/>
            <person name="Pitluck S."/>
            <person name="Davenport K."/>
            <person name="Detter J.C."/>
            <person name="Han C."/>
            <person name="Tapia R."/>
            <person name="Land M."/>
            <person name="Hauser L."/>
            <person name="Kyrpides N."/>
            <person name="Ivanova N."/>
            <person name="Ovchinnikova G."/>
            <person name="Vetriani C."/>
            <person name="Woyke T."/>
        </authorList>
    </citation>
    <scope>NUCLEOTIDE SEQUENCE [LARGE SCALE GENOMIC DNA]</scope>
    <source>
        <strain evidence="2">HB-1</strain>
    </source>
</reference>
<dbReference type="Gene3D" id="3.60.15.10">
    <property type="entry name" value="Ribonuclease Z/Hydroxyacylglutathione hydrolase-like"/>
    <property type="match status" value="1"/>
</dbReference>
<dbReference type="PANTHER" id="PTHR43041:SF1">
    <property type="entry name" value="METALLO-BETA-LACTAMASE DOMAIN-CONTAINING PROTEIN"/>
    <property type="match status" value="1"/>
</dbReference>
<evidence type="ECO:0000313" key="2">
    <source>
        <dbReference type="EMBL" id="ADU96494.1"/>
    </source>
</evidence>
<dbReference type="Proteomes" id="UP000006362">
    <property type="component" value="Chromosome"/>
</dbReference>
<dbReference type="SMART" id="SM00849">
    <property type="entry name" value="Lactamase_B"/>
    <property type="match status" value="1"/>
</dbReference>
<dbReference type="SUPFAM" id="SSF56281">
    <property type="entry name" value="Metallo-hydrolase/oxidoreductase"/>
    <property type="match status" value="1"/>
</dbReference>
<name>E8T5L9_THEA1</name>
<dbReference type="OrthoDB" id="9768433at2"/>